<feature type="signal peptide" evidence="1">
    <location>
        <begin position="1"/>
        <end position="18"/>
    </location>
</feature>
<dbReference type="PIRSF" id="PIRSF029958">
    <property type="entry name" value="Necrosis-inducing_protein"/>
    <property type="match status" value="1"/>
</dbReference>
<accession>A0A8H3U0V7</accession>
<dbReference type="AlphaFoldDB" id="A0A8H3U0V7"/>
<dbReference type="Proteomes" id="UP000433883">
    <property type="component" value="Unassembled WGS sequence"/>
</dbReference>
<dbReference type="InterPro" id="IPR008701">
    <property type="entry name" value="NPP1"/>
</dbReference>
<dbReference type="Pfam" id="PF05630">
    <property type="entry name" value="NPP1"/>
    <property type="match status" value="1"/>
</dbReference>
<organism evidence="2 3">
    <name type="scientific">Venturia inaequalis</name>
    <name type="common">Apple scab fungus</name>
    <dbReference type="NCBI Taxonomy" id="5025"/>
    <lineage>
        <taxon>Eukaryota</taxon>
        <taxon>Fungi</taxon>
        <taxon>Dikarya</taxon>
        <taxon>Ascomycota</taxon>
        <taxon>Pezizomycotina</taxon>
        <taxon>Dothideomycetes</taxon>
        <taxon>Pleosporomycetidae</taxon>
        <taxon>Venturiales</taxon>
        <taxon>Venturiaceae</taxon>
        <taxon>Venturia</taxon>
    </lineage>
</organism>
<evidence type="ECO:0000313" key="2">
    <source>
        <dbReference type="EMBL" id="KAE9961162.1"/>
    </source>
</evidence>
<dbReference type="EMBL" id="WNWQ01002330">
    <property type="protein sequence ID" value="KAE9961162.1"/>
    <property type="molecule type" value="Genomic_DNA"/>
</dbReference>
<keyword evidence="1" id="KW-0732">Signal</keyword>
<feature type="chain" id="PRO_5034288430" evidence="1">
    <location>
        <begin position="19"/>
        <end position="254"/>
    </location>
</feature>
<reference evidence="2 3" key="1">
    <citation type="submission" date="2019-11" db="EMBL/GenBank/DDBJ databases">
        <title>Venturia inaequalis Genome Resource.</title>
        <authorList>
            <person name="Lichtner F.J."/>
        </authorList>
    </citation>
    <scope>NUCLEOTIDE SEQUENCE [LARGE SCALE GENOMIC DNA]</scope>
    <source>
        <strain evidence="2">Bline_iso_100314</strain>
    </source>
</reference>
<gene>
    <name evidence="2" type="ORF">BLS_003604</name>
</gene>
<protein>
    <submittedName>
        <fullName evidence="2">Uncharacterized protein</fullName>
    </submittedName>
</protein>
<dbReference type="PANTHER" id="PTHR33657:SF6">
    <property type="entry name" value="SECRETED PROTEIN"/>
    <property type="match status" value="1"/>
</dbReference>
<evidence type="ECO:0000256" key="1">
    <source>
        <dbReference type="SAM" id="SignalP"/>
    </source>
</evidence>
<proteinExistence type="predicted"/>
<dbReference type="PANTHER" id="PTHR33657">
    <property type="entry name" value="DOMAIN PROTEIN, PUTATIVE (AFU_ORTHOLOGUE AFUA_5G00600)-RELATED"/>
    <property type="match status" value="1"/>
</dbReference>
<evidence type="ECO:0000313" key="3">
    <source>
        <dbReference type="Proteomes" id="UP000433883"/>
    </source>
</evidence>
<sequence>MMHALVLLAAMLLPNSSSIPRPLPQSADQRAIDFQPVMDYDKDVCYFTAAIDKDNFTAFGLESSNDFKQCRQTDRLDSSNAYVRSLCNHGWCAYMYAYYAERQGEHGHPHDWQHAIAWTTQNQTIDQDQGQNGTQQEELHSISWSNDGGYSTKPISDKDVHLYNETHVKLDYHQRNKGSRIELRLAKREDDMIENSKGMWHQAPLVNITSDAPKLFEVEFGYAKMDFKDPLFARALKKSMPKEAKSDKFNPGRV</sequence>
<comment type="caution">
    <text evidence="2">The sequence shown here is derived from an EMBL/GenBank/DDBJ whole genome shotgun (WGS) entry which is preliminary data.</text>
</comment>
<name>A0A8H3U0V7_VENIN</name>